<protein>
    <recommendedName>
        <fullName evidence="2">CSC1/OSCA1-like cytosolic domain-containing protein</fullName>
    </recommendedName>
</protein>
<feature type="transmembrane region" description="Helical" evidence="1">
    <location>
        <begin position="575"/>
        <end position="602"/>
    </location>
</feature>
<dbReference type="InterPro" id="IPR027815">
    <property type="entry name" value="CSC1/OSCA1-like_cyt"/>
</dbReference>
<evidence type="ECO:0000313" key="3">
    <source>
        <dbReference type="EMBL" id="OMJ81750.1"/>
    </source>
</evidence>
<dbReference type="GO" id="GO:0005227">
    <property type="term" value="F:calcium-activated cation channel activity"/>
    <property type="evidence" value="ECO:0007669"/>
    <property type="project" value="InterPro"/>
</dbReference>
<sequence length="811" mass="93911">MAAKGKQDKIGLLDYEKADLSLALVHNKACRVRQLENLDEAHRDDICPCCSLPKKAPLFPLGCDVSELSELGVGFPLFFYFAKNLIILTLFSGICVGIPCAYNNYSKNHIDFLSNKPGNWYQSTFIGKNIDIPLWQTWLHGGFCIFLIVYFFILKRFMKKKTHKFDYENITPSDFTVWVKDIEYDYKKDELHSFFQSKGLGKRYKLEVDSVSPVFDIGIYVKQVRNLEKLKGDLSYAEDYKKKYKTSPSSGCCCTRKNYNIKYLKRHIGNIERWLENFEARGRKHFTKSKSAFVTFRFQKTAKRVLRYWKRSIFDQIVLFICHPLLFCCCCCYNNYKFKGKIIRAEPAPEPSDLIWENLSLSNKQKLLRRCVTVICTLALLICLCVAVFQVKSYQYRLHQEQSNNNNDSVMRMKSMSILMGLIIIFVGRIVAISVRIFSNLERHSCWTHYHRAVVNKLIFGTSLNTIVVLLAVNMLTVDDFPVAIPGLHSGSNSIPLYEDYGLASDLFWVLVTDTVVSPLTYFLSPLYIAKLCKRRSVRQQAKKGIISITQGEANTIWENPAVDMAQRYANYMKTLMIVFVFAPIFPIGLLIGFISMTIQYWTDKYLLLRRHSRPPQLGPGLSDNMIKWMPILTILYAGSNLITYTVKSEQSDALLHYIPYGVFCFAVFFFIFPCKCSCFRSKKKEMILNSEEDYNKEVLEFVEDYERNNPVTSREGWKKWLRLVEEKKGYEEMLSLEQKLKSYIPGESNSVLQYALSNNQEPKRNSLAFQAVQNRHSTSVLKTFARNSMPNAPRMPEELDSAYARKFTVK</sequence>
<feature type="transmembrane region" description="Helical" evidence="1">
    <location>
        <begin position="458"/>
        <end position="478"/>
    </location>
</feature>
<feature type="transmembrane region" description="Helical" evidence="1">
    <location>
        <begin position="418"/>
        <end position="438"/>
    </location>
</feature>
<dbReference type="AlphaFoldDB" id="A0A1R2BY58"/>
<keyword evidence="4" id="KW-1185">Reference proteome</keyword>
<feature type="transmembrane region" description="Helical" evidence="1">
    <location>
        <begin position="85"/>
        <end position="105"/>
    </location>
</feature>
<dbReference type="OrthoDB" id="197892at2759"/>
<reference evidence="3 4" key="1">
    <citation type="submission" date="2016-11" db="EMBL/GenBank/DDBJ databases">
        <title>The macronuclear genome of Stentor coeruleus: a giant cell with tiny introns.</title>
        <authorList>
            <person name="Slabodnick M."/>
            <person name="Ruby J.G."/>
            <person name="Reiff S.B."/>
            <person name="Swart E.C."/>
            <person name="Gosai S."/>
            <person name="Prabakaran S."/>
            <person name="Witkowska E."/>
            <person name="Larue G.E."/>
            <person name="Fisher S."/>
            <person name="Freeman R.M."/>
            <person name="Gunawardena J."/>
            <person name="Chu W."/>
            <person name="Stover N.A."/>
            <person name="Gregory B.D."/>
            <person name="Nowacki M."/>
            <person name="Derisi J."/>
            <person name="Roy S.W."/>
            <person name="Marshall W.F."/>
            <person name="Sood P."/>
        </authorList>
    </citation>
    <scope>NUCLEOTIDE SEQUENCE [LARGE SCALE GENOMIC DNA]</scope>
    <source>
        <strain evidence="3">WM001</strain>
    </source>
</reference>
<keyword evidence="1" id="KW-0472">Membrane</keyword>
<evidence type="ECO:0000313" key="4">
    <source>
        <dbReference type="Proteomes" id="UP000187209"/>
    </source>
</evidence>
<feature type="transmembrane region" description="Helical" evidence="1">
    <location>
        <begin position="371"/>
        <end position="391"/>
    </location>
</feature>
<gene>
    <name evidence="3" type="ORF">SteCoe_17746</name>
</gene>
<evidence type="ECO:0000256" key="1">
    <source>
        <dbReference type="SAM" id="Phobius"/>
    </source>
</evidence>
<feature type="transmembrane region" description="Helical" evidence="1">
    <location>
        <begin position="507"/>
        <end position="530"/>
    </location>
</feature>
<accession>A0A1R2BY58</accession>
<dbReference type="Proteomes" id="UP000187209">
    <property type="component" value="Unassembled WGS sequence"/>
</dbReference>
<feature type="domain" description="CSC1/OSCA1-like cytosolic" evidence="2">
    <location>
        <begin position="174"/>
        <end position="358"/>
    </location>
</feature>
<feature type="transmembrane region" description="Helical" evidence="1">
    <location>
        <begin position="137"/>
        <end position="154"/>
    </location>
</feature>
<dbReference type="InterPro" id="IPR045122">
    <property type="entry name" value="Csc1-like"/>
</dbReference>
<evidence type="ECO:0000259" key="2">
    <source>
        <dbReference type="Pfam" id="PF14703"/>
    </source>
</evidence>
<dbReference type="PANTHER" id="PTHR13018">
    <property type="entry name" value="PROBABLE MEMBRANE PROTEIN DUF221-RELATED"/>
    <property type="match status" value="1"/>
</dbReference>
<keyword evidence="1" id="KW-0812">Transmembrane</keyword>
<dbReference type="Pfam" id="PF14703">
    <property type="entry name" value="PHM7_cyt"/>
    <property type="match status" value="1"/>
</dbReference>
<proteinExistence type="predicted"/>
<dbReference type="GO" id="GO:0005886">
    <property type="term" value="C:plasma membrane"/>
    <property type="evidence" value="ECO:0007669"/>
    <property type="project" value="TreeGrafter"/>
</dbReference>
<comment type="caution">
    <text evidence="3">The sequence shown here is derived from an EMBL/GenBank/DDBJ whole genome shotgun (WGS) entry which is preliminary data.</text>
</comment>
<name>A0A1R2BY58_9CILI</name>
<feature type="transmembrane region" description="Helical" evidence="1">
    <location>
        <begin position="654"/>
        <end position="673"/>
    </location>
</feature>
<dbReference type="PANTHER" id="PTHR13018:SF83">
    <property type="entry name" value="RRM DOMAIN-CONTAINING PROTEIN"/>
    <property type="match status" value="1"/>
</dbReference>
<dbReference type="EMBL" id="MPUH01000368">
    <property type="protein sequence ID" value="OMJ81750.1"/>
    <property type="molecule type" value="Genomic_DNA"/>
</dbReference>
<keyword evidence="1" id="KW-1133">Transmembrane helix</keyword>
<organism evidence="3 4">
    <name type="scientific">Stentor coeruleus</name>
    <dbReference type="NCBI Taxonomy" id="5963"/>
    <lineage>
        <taxon>Eukaryota</taxon>
        <taxon>Sar</taxon>
        <taxon>Alveolata</taxon>
        <taxon>Ciliophora</taxon>
        <taxon>Postciliodesmatophora</taxon>
        <taxon>Heterotrichea</taxon>
        <taxon>Heterotrichida</taxon>
        <taxon>Stentoridae</taxon>
        <taxon>Stentor</taxon>
    </lineage>
</organism>